<organism evidence="2 3">
    <name type="scientific">Ornithinibacillus xuwenensis</name>
    <dbReference type="NCBI Taxonomy" id="3144668"/>
    <lineage>
        <taxon>Bacteria</taxon>
        <taxon>Bacillati</taxon>
        <taxon>Bacillota</taxon>
        <taxon>Bacilli</taxon>
        <taxon>Bacillales</taxon>
        <taxon>Bacillaceae</taxon>
        <taxon>Ornithinibacillus</taxon>
    </lineage>
</organism>
<evidence type="ECO:0000313" key="2">
    <source>
        <dbReference type="EMBL" id="MEN2766358.1"/>
    </source>
</evidence>
<feature type="transmembrane region" description="Helical" evidence="1">
    <location>
        <begin position="96"/>
        <end position="114"/>
    </location>
</feature>
<accession>A0ABU9XDK6</accession>
<sequence length="171" mass="20772">MQTLFVLFFIFIGIIFGVWTRWKEFYPTLLFWIIANLLYDSLFHDYRLWEFIPVWIDKIFLPTHTIISAAIALLIYPFVIVVYLGRFPRKNYVKLLWILLWASIFQGVEVLAYFNQSIMHHHGWTLVWSYIFNLITFSLLAIHKWKHWLAWLLAIPVVFFIFLYFHVPIPK</sequence>
<protein>
    <submittedName>
        <fullName evidence="2">CBO0543 family protein</fullName>
    </submittedName>
</protein>
<evidence type="ECO:0000313" key="3">
    <source>
        <dbReference type="Proteomes" id="UP001444625"/>
    </source>
</evidence>
<keyword evidence="3" id="KW-1185">Reference proteome</keyword>
<dbReference type="EMBL" id="JBDIML010000001">
    <property type="protein sequence ID" value="MEN2766358.1"/>
    <property type="molecule type" value="Genomic_DNA"/>
</dbReference>
<name>A0ABU9XDK6_9BACI</name>
<feature type="transmembrane region" description="Helical" evidence="1">
    <location>
        <begin position="6"/>
        <end position="22"/>
    </location>
</feature>
<keyword evidence="1" id="KW-0472">Membrane</keyword>
<dbReference type="RefSeq" id="WP_345823810.1">
    <property type="nucleotide sequence ID" value="NZ_JBDIML010000001.1"/>
</dbReference>
<feature type="transmembrane region" description="Helical" evidence="1">
    <location>
        <begin position="66"/>
        <end position="84"/>
    </location>
</feature>
<feature type="transmembrane region" description="Helical" evidence="1">
    <location>
        <begin position="149"/>
        <end position="167"/>
    </location>
</feature>
<proteinExistence type="predicted"/>
<gene>
    <name evidence="2" type="ORF">ABC228_04100</name>
</gene>
<reference evidence="2 3" key="1">
    <citation type="submission" date="2024-05" db="EMBL/GenBank/DDBJ databases">
        <authorList>
            <person name="Haq I."/>
            <person name="Ullah Z."/>
            <person name="Ahmad R."/>
            <person name="Li M."/>
            <person name="Tong Y."/>
        </authorList>
    </citation>
    <scope>NUCLEOTIDE SEQUENCE [LARGE SCALE GENOMIC DNA]</scope>
    <source>
        <strain evidence="2 3">16A2E</strain>
    </source>
</reference>
<keyword evidence="1" id="KW-0812">Transmembrane</keyword>
<dbReference type="NCBIfam" id="NF041644">
    <property type="entry name" value="CBO0543_fam"/>
    <property type="match status" value="1"/>
</dbReference>
<dbReference type="Proteomes" id="UP001444625">
    <property type="component" value="Unassembled WGS sequence"/>
</dbReference>
<dbReference type="InterPro" id="IPR048147">
    <property type="entry name" value="CBO0543-like"/>
</dbReference>
<evidence type="ECO:0000256" key="1">
    <source>
        <dbReference type="SAM" id="Phobius"/>
    </source>
</evidence>
<feature type="transmembrane region" description="Helical" evidence="1">
    <location>
        <begin position="126"/>
        <end position="142"/>
    </location>
</feature>
<keyword evidence="1" id="KW-1133">Transmembrane helix</keyword>
<comment type="caution">
    <text evidence="2">The sequence shown here is derived from an EMBL/GenBank/DDBJ whole genome shotgun (WGS) entry which is preliminary data.</text>
</comment>